<accession>A0A9E4K863</accession>
<reference evidence="2" key="1">
    <citation type="journal article" date="2021" name="Proc. Natl. Acad. Sci. U.S.A.">
        <title>Global biogeography of chemosynthetic symbionts reveals both localized and globally distributed symbiont groups. .</title>
        <authorList>
            <person name="Osvatic J.T."/>
            <person name="Wilkins L.G.E."/>
            <person name="Leibrecht L."/>
            <person name="Leray M."/>
            <person name="Zauner S."/>
            <person name="Polzin J."/>
            <person name="Camacho Y."/>
            <person name="Gros O."/>
            <person name="van Gils J.A."/>
            <person name="Eisen J.A."/>
            <person name="Petersen J.M."/>
            <person name="Yuen B."/>
        </authorList>
    </citation>
    <scope>NUCLEOTIDE SEQUENCE</scope>
    <source>
        <strain evidence="2">MAGclacostrist064TRANS</strain>
    </source>
</reference>
<evidence type="ECO:0000313" key="2">
    <source>
        <dbReference type="EMBL" id="MCG7944875.1"/>
    </source>
</evidence>
<dbReference type="AlphaFoldDB" id="A0A9E4K863"/>
<dbReference type="Gene3D" id="3.30.300.200">
    <property type="match status" value="1"/>
</dbReference>
<evidence type="ECO:0000313" key="3">
    <source>
        <dbReference type="Proteomes" id="UP000886667"/>
    </source>
</evidence>
<gene>
    <name evidence="2" type="ORF">JAZ07_00860</name>
</gene>
<comment type="caution">
    <text evidence="2">The sequence shown here is derived from an EMBL/GenBank/DDBJ whole genome shotgun (WGS) entry which is preliminary data.</text>
</comment>
<protein>
    <recommendedName>
        <fullName evidence="1">Baseplate wedge protein gp6-like N-terminal helical domain-containing protein</fullName>
    </recommendedName>
</protein>
<organism evidence="2 3">
    <name type="scientific">Candidatus Thiodiazotropha taylori</name>
    <dbReference type="NCBI Taxonomy" id="2792791"/>
    <lineage>
        <taxon>Bacteria</taxon>
        <taxon>Pseudomonadati</taxon>
        <taxon>Pseudomonadota</taxon>
        <taxon>Gammaproteobacteria</taxon>
        <taxon>Chromatiales</taxon>
        <taxon>Sedimenticolaceae</taxon>
        <taxon>Candidatus Thiodiazotropha</taxon>
    </lineage>
</organism>
<feature type="domain" description="Baseplate wedge protein gp6-like N-terminal helical" evidence="1">
    <location>
        <begin position="15"/>
        <end position="85"/>
    </location>
</feature>
<evidence type="ECO:0000259" key="1">
    <source>
        <dbReference type="Pfam" id="PF21379"/>
    </source>
</evidence>
<dbReference type="EMBL" id="JAEPCM010000016">
    <property type="protein sequence ID" value="MCG7944875.1"/>
    <property type="molecule type" value="Genomic_DNA"/>
</dbReference>
<name>A0A9E4K863_9GAMM</name>
<sequence length="610" mass="68075">MALINEKPLVANLDFNDVKDDILTHFRNRPEFTDYDFTGSALNLLIDILTYNTHYNSLTANFMLNEAYLDSAVIRANVVSLAKALNYTPRSASAAFTTLTLRFTKADLNDSAPIMIPAGSAFKAAAAGLSFTFHTVEDYSVQFKKTDLAGTTIDIDVGVYEGSYHTQRFEADGTVGEFTRYEIPQDNVDTSKMTVSVNGLRYVQVIPEEENIFGVTGDSKIYFVEESRNGYPVIVFGNDVTGDALQANDEVLVTYLQTNGSAGNSIKTFTGTVSGRPDMEIAVVNGPTSGGAGRETIQEIKDNAPHWFASQYRAVTEDDYEVLLRKHYPDIQAVSVYGGEEVYTPGRVYMAVKPKSGDKLSDAAKEILRSQIIDKYNVVTITPVFVDPQIVKVILSTTVIYDETKLVDNPNQLAARVKNLYSYMNNNYISNFLSTFHESNFSYELRSLDSAVLGSNTRVSLKVETGVNNYLLDTNKFQLYNKLYHPQDGFKADQGGILKTNLFKRLGQTVQSGLDDDGYGKIRLFNVVENEKIYVNYDAGVINYETGEFEIKFNMKPEEGPIEFTVIPESFDVIAENNVILEIDDQASTVNVIEKNDKDLMRYNNLSRSF</sequence>
<proteinExistence type="predicted"/>
<dbReference type="Pfam" id="PF21379">
    <property type="entry name" value="Gp6-like_1st"/>
    <property type="match status" value="1"/>
</dbReference>
<dbReference type="InterPro" id="IPR049026">
    <property type="entry name" value="Gp6-like_N"/>
</dbReference>
<dbReference type="Proteomes" id="UP000886667">
    <property type="component" value="Unassembled WGS sequence"/>
</dbReference>